<accession>A0A453HVL7</accession>
<reference evidence="1" key="4">
    <citation type="submission" date="2019-03" db="UniProtKB">
        <authorList>
            <consortium name="EnsemblPlants"/>
        </authorList>
    </citation>
    <scope>IDENTIFICATION</scope>
</reference>
<dbReference type="Gramene" id="AET4Gv20315400.8">
    <property type="protein sequence ID" value="AET4Gv20315400.8"/>
    <property type="gene ID" value="AET4Gv20315400"/>
</dbReference>
<dbReference type="AlphaFoldDB" id="A0A453HVL7"/>
<sequence>MVTTVAAKYDAGSSMWSPYPVRVVAGCIIIYRRPQQQAGGGRSTPVRLPTVAALPVRGCNSCQPRLQPCSHHCTLAQLSVGGVNGCGTERGERRGRVDVNLDSEGVVWQPFAGRRKTGLRDAAGGDKDAASGAWATSTYFPTRSDEATCRIFGSLADRNH</sequence>
<reference evidence="2" key="1">
    <citation type="journal article" date="2014" name="Science">
        <title>Ancient hybridizations among the ancestral genomes of bread wheat.</title>
        <authorList>
            <consortium name="International Wheat Genome Sequencing Consortium,"/>
            <person name="Marcussen T."/>
            <person name="Sandve S.R."/>
            <person name="Heier L."/>
            <person name="Spannagl M."/>
            <person name="Pfeifer M."/>
            <person name="Jakobsen K.S."/>
            <person name="Wulff B.B."/>
            <person name="Steuernagel B."/>
            <person name="Mayer K.F."/>
            <person name="Olsen O.A."/>
        </authorList>
    </citation>
    <scope>NUCLEOTIDE SEQUENCE [LARGE SCALE GENOMIC DNA]</scope>
    <source>
        <strain evidence="2">cv. AL8/78</strain>
    </source>
</reference>
<proteinExistence type="predicted"/>
<protein>
    <submittedName>
        <fullName evidence="1">Uncharacterized protein</fullName>
    </submittedName>
</protein>
<organism evidence="1 2">
    <name type="scientific">Aegilops tauschii subsp. strangulata</name>
    <name type="common">Goatgrass</name>
    <dbReference type="NCBI Taxonomy" id="200361"/>
    <lineage>
        <taxon>Eukaryota</taxon>
        <taxon>Viridiplantae</taxon>
        <taxon>Streptophyta</taxon>
        <taxon>Embryophyta</taxon>
        <taxon>Tracheophyta</taxon>
        <taxon>Spermatophyta</taxon>
        <taxon>Magnoliopsida</taxon>
        <taxon>Liliopsida</taxon>
        <taxon>Poales</taxon>
        <taxon>Poaceae</taxon>
        <taxon>BOP clade</taxon>
        <taxon>Pooideae</taxon>
        <taxon>Triticodae</taxon>
        <taxon>Triticeae</taxon>
        <taxon>Triticinae</taxon>
        <taxon>Aegilops</taxon>
    </lineage>
</organism>
<reference evidence="1" key="5">
    <citation type="journal article" date="2021" name="G3 (Bethesda)">
        <title>Aegilops tauschii genome assembly Aet v5.0 features greater sequence contiguity and improved annotation.</title>
        <authorList>
            <person name="Wang L."/>
            <person name="Zhu T."/>
            <person name="Rodriguez J.C."/>
            <person name="Deal K.R."/>
            <person name="Dubcovsky J."/>
            <person name="McGuire P.E."/>
            <person name="Lux T."/>
            <person name="Spannagl M."/>
            <person name="Mayer K.F.X."/>
            <person name="Baldrich P."/>
            <person name="Meyers B.C."/>
            <person name="Huo N."/>
            <person name="Gu Y.Q."/>
            <person name="Zhou H."/>
            <person name="Devos K.M."/>
            <person name="Bennetzen J.L."/>
            <person name="Unver T."/>
            <person name="Budak H."/>
            <person name="Gulick P.J."/>
            <person name="Galiba G."/>
            <person name="Kalapos B."/>
            <person name="Nelson D.R."/>
            <person name="Li P."/>
            <person name="You F.M."/>
            <person name="Luo M.C."/>
            <person name="Dvorak J."/>
        </authorList>
    </citation>
    <scope>NUCLEOTIDE SEQUENCE [LARGE SCALE GENOMIC DNA]</scope>
    <source>
        <strain evidence="1">cv. AL8/78</strain>
    </source>
</reference>
<evidence type="ECO:0000313" key="1">
    <source>
        <dbReference type="EnsemblPlants" id="AET4Gv20315400.8"/>
    </source>
</evidence>
<keyword evidence="2" id="KW-1185">Reference proteome</keyword>
<evidence type="ECO:0000313" key="2">
    <source>
        <dbReference type="Proteomes" id="UP000015105"/>
    </source>
</evidence>
<dbReference type="EnsemblPlants" id="AET4Gv20315400.8">
    <property type="protein sequence ID" value="AET4Gv20315400.8"/>
    <property type="gene ID" value="AET4Gv20315400"/>
</dbReference>
<reference evidence="2" key="2">
    <citation type="journal article" date="2017" name="Nat. Plants">
        <title>The Aegilops tauschii genome reveals multiple impacts of transposons.</title>
        <authorList>
            <person name="Zhao G."/>
            <person name="Zou C."/>
            <person name="Li K."/>
            <person name="Wang K."/>
            <person name="Li T."/>
            <person name="Gao L."/>
            <person name="Zhang X."/>
            <person name="Wang H."/>
            <person name="Yang Z."/>
            <person name="Liu X."/>
            <person name="Jiang W."/>
            <person name="Mao L."/>
            <person name="Kong X."/>
            <person name="Jiao Y."/>
            <person name="Jia J."/>
        </authorList>
    </citation>
    <scope>NUCLEOTIDE SEQUENCE [LARGE SCALE GENOMIC DNA]</scope>
    <source>
        <strain evidence="2">cv. AL8/78</strain>
    </source>
</reference>
<dbReference type="Proteomes" id="UP000015105">
    <property type="component" value="Chromosome 4D"/>
</dbReference>
<reference evidence="1" key="3">
    <citation type="journal article" date="2017" name="Nature">
        <title>Genome sequence of the progenitor of the wheat D genome Aegilops tauschii.</title>
        <authorList>
            <person name="Luo M.C."/>
            <person name="Gu Y.Q."/>
            <person name="Puiu D."/>
            <person name="Wang H."/>
            <person name="Twardziok S.O."/>
            <person name="Deal K.R."/>
            <person name="Huo N."/>
            <person name="Zhu T."/>
            <person name="Wang L."/>
            <person name="Wang Y."/>
            <person name="McGuire P.E."/>
            <person name="Liu S."/>
            <person name="Long H."/>
            <person name="Ramasamy R.K."/>
            <person name="Rodriguez J.C."/>
            <person name="Van S.L."/>
            <person name="Yuan L."/>
            <person name="Wang Z."/>
            <person name="Xia Z."/>
            <person name="Xiao L."/>
            <person name="Anderson O.D."/>
            <person name="Ouyang S."/>
            <person name="Liang Y."/>
            <person name="Zimin A.V."/>
            <person name="Pertea G."/>
            <person name="Qi P."/>
            <person name="Bennetzen J.L."/>
            <person name="Dai X."/>
            <person name="Dawson M.W."/>
            <person name="Muller H.G."/>
            <person name="Kugler K."/>
            <person name="Rivarola-Duarte L."/>
            <person name="Spannagl M."/>
            <person name="Mayer K.F.X."/>
            <person name="Lu F.H."/>
            <person name="Bevan M.W."/>
            <person name="Leroy P."/>
            <person name="Li P."/>
            <person name="You F.M."/>
            <person name="Sun Q."/>
            <person name="Liu Z."/>
            <person name="Lyons E."/>
            <person name="Wicker T."/>
            <person name="Salzberg S.L."/>
            <person name="Devos K.M."/>
            <person name="Dvorak J."/>
        </authorList>
    </citation>
    <scope>NUCLEOTIDE SEQUENCE [LARGE SCALE GENOMIC DNA]</scope>
    <source>
        <strain evidence="1">cv. AL8/78</strain>
    </source>
</reference>
<name>A0A453HVL7_AEGTS</name>